<dbReference type="PROSITE" id="PS50893">
    <property type="entry name" value="ABC_TRANSPORTER_2"/>
    <property type="match status" value="1"/>
</dbReference>
<comment type="catalytic activity">
    <reaction evidence="15">
        <text>Ni(2+)(out) + ATP + H2O = Ni(2+)(in) + ADP + phosphate + H(+)</text>
        <dbReference type="Rhea" id="RHEA:15557"/>
        <dbReference type="ChEBI" id="CHEBI:15377"/>
        <dbReference type="ChEBI" id="CHEBI:15378"/>
        <dbReference type="ChEBI" id="CHEBI:30616"/>
        <dbReference type="ChEBI" id="CHEBI:43474"/>
        <dbReference type="ChEBI" id="CHEBI:49786"/>
        <dbReference type="ChEBI" id="CHEBI:456216"/>
        <dbReference type="EC" id="7.2.2.11"/>
    </reaction>
    <physiologicalReaction direction="left-to-right" evidence="15">
        <dbReference type="Rhea" id="RHEA:15558"/>
    </physiologicalReaction>
</comment>
<dbReference type="SMART" id="SM00382">
    <property type="entry name" value="AAA"/>
    <property type="match status" value="1"/>
</dbReference>
<comment type="subcellular location">
    <subcellularLocation>
        <location evidence="1">Cell membrane</location>
        <topology evidence="1">Peripheral membrane protein</topology>
    </subcellularLocation>
</comment>
<evidence type="ECO:0000256" key="1">
    <source>
        <dbReference type="ARBA" id="ARBA00004202"/>
    </source>
</evidence>
<dbReference type="Pfam" id="PF00005">
    <property type="entry name" value="ABC_tran"/>
    <property type="match status" value="1"/>
</dbReference>
<proteinExistence type="inferred from homology"/>
<evidence type="ECO:0000256" key="13">
    <source>
        <dbReference type="ARBA" id="ARBA00039098"/>
    </source>
</evidence>
<keyword evidence="7 17" id="KW-0067">ATP-binding</keyword>
<comment type="similarity">
    <text evidence="2">Belongs to the ABC transporter superfamily.</text>
</comment>
<dbReference type="Proteomes" id="UP000481360">
    <property type="component" value="Unassembled WGS sequence"/>
</dbReference>
<dbReference type="SUPFAM" id="SSF52540">
    <property type="entry name" value="P-loop containing nucleoside triphosphate hydrolases"/>
    <property type="match status" value="1"/>
</dbReference>
<dbReference type="PANTHER" id="PTHR43297:SF13">
    <property type="entry name" value="NICKEL ABC TRANSPORTER, ATP-BINDING PROTEIN"/>
    <property type="match status" value="1"/>
</dbReference>
<dbReference type="GO" id="GO:0015413">
    <property type="term" value="F:ABC-type nickel transporter activity"/>
    <property type="evidence" value="ECO:0007669"/>
    <property type="project" value="UniProtKB-EC"/>
</dbReference>
<evidence type="ECO:0000256" key="6">
    <source>
        <dbReference type="ARBA" id="ARBA00022741"/>
    </source>
</evidence>
<dbReference type="GO" id="GO:0005886">
    <property type="term" value="C:plasma membrane"/>
    <property type="evidence" value="ECO:0007669"/>
    <property type="project" value="UniProtKB-SubCell"/>
</dbReference>
<evidence type="ECO:0000313" key="18">
    <source>
        <dbReference type="Proteomes" id="UP000481360"/>
    </source>
</evidence>
<evidence type="ECO:0000256" key="9">
    <source>
        <dbReference type="ARBA" id="ARBA00023065"/>
    </source>
</evidence>
<dbReference type="AlphaFoldDB" id="A0A7C9RWC2"/>
<accession>A0A7C9RWC2</accession>
<dbReference type="EMBL" id="JAAMPJ010000013">
    <property type="protein sequence ID" value="NGY64450.1"/>
    <property type="molecule type" value="Genomic_DNA"/>
</dbReference>
<evidence type="ECO:0000256" key="8">
    <source>
        <dbReference type="ARBA" id="ARBA00022967"/>
    </source>
</evidence>
<feature type="domain" description="ABC transporter" evidence="16">
    <location>
        <begin position="20"/>
        <end position="257"/>
    </location>
</feature>
<name>A0A7C9RWC2_9PSEU</name>
<evidence type="ECO:0000256" key="7">
    <source>
        <dbReference type="ARBA" id="ARBA00022840"/>
    </source>
</evidence>
<dbReference type="InterPro" id="IPR003593">
    <property type="entry name" value="AAA+_ATPase"/>
</dbReference>
<evidence type="ECO:0000256" key="5">
    <source>
        <dbReference type="ARBA" id="ARBA00022596"/>
    </source>
</evidence>
<keyword evidence="8" id="KW-1278">Translocase</keyword>
<evidence type="ECO:0000259" key="16">
    <source>
        <dbReference type="PROSITE" id="PS50893"/>
    </source>
</evidence>
<evidence type="ECO:0000256" key="12">
    <source>
        <dbReference type="ARBA" id="ARBA00038669"/>
    </source>
</evidence>
<dbReference type="InterPro" id="IPR013563">
    <property type="entry name" value="Oligopep_ABC_C"/>
</dbReference>
<evidence type="ECO:0000256" key="14">
    <source>
        <dbReference type="ARBA" id="ARBA00044143"/>
    </source>
</evidence>
<comment type="caution">
    <text evidence="17">The sequence shown here is derived from an EMBL/GenBank/DDBJ whole genome shotgun (WGS) entry which is preliminary data.</text>
</comment>
<evidence type="ECO:0000256" key="10">
    <source>
        <dbReference type="ARBA" id="ARBA00023112"/>
    </source>
</evidence>
<keyword evidence="5" id="KW-0533">Nickel</keyword>
<keyword evidence="18" id="KW-1185">Reference proteome</keyword>
<dbReference type="GO" id="GO:0005524">
    <property type="term" value="F:ATP binding"/>
    <property type="evidence" value="ECO:0007669"/>
    <property type="project" value="UniProtKB-KW"/>
</dbReference>
<evidence type="ECO:0000256" key="11">
    <source>
        <dbReference type="ARBA" id="ARBA00023136"/>
    </source>
</evidence>
<dbReference type="CDD" id="cd03257">
    <property type="entry name" value="ABC_NikE_OppD_transporters"/>
    <property type="match status" value="1"/>
</dbReference>
<dbReference type="InterPro" id="IPR003439">
    <property type="entry name" value="ABC_transporter-like_ATP-bd"/>
</dbReference>
<keyword evidence="3" id="KW-0813">Transport</keyword>
<keyword evidence="4" id="KW-1003">Cell membrane</keyword>
<dbReference type="GO" id="GO:0016887">
    <property type="term" value="F:ATP hydrolysis activity"/>
    <property type="evidence" value="ECO:0007669"/>
    <property type="project" value="InterPro"/>
</dbReference>
<evidence type="ECO:0000313" key="17">
    <source>
        <dbReference type="EMBL" id="NGY64450.1"/>
    </source>
</evidence>
<dbReference type="GO" id="GO:0015833">
    <property type="term" value="P:peptide transport"/>
    <property type="evidence" value="ECO:0007669"/>
    <property type="project" value="InterPro"/>
</dbReference>
<dbReference type="EC" id="7.2.2.11" evidence="13"/>
<dbReference type="Gene3D" id="3.40.50.300">
    <property type="entry name" value="P-loop containing nucleotide triphosphate hydrolases"/>
    <property type="match status" value="1"/>
</dbReference>
<dbReference type="InterPro" id="IPR027417">
    <property type="entry name" value="P-loop_NTPase"/>
</dbReference>
<evidence type="ECO:0000256" key="3">
    <source>
        <dbReference type="ARBA" id="ARBA00022448"/>
    </source>
</evidence>
<keyword evidence="11" id="KW-0472">Membrane</keyword>
<dbReference type="InterPro" id="IPR050388">
    <property type="entry name" value="ABC_Ni/Peptide_Import"/>
</dbReference>
<evidence type="ECO:0000256" key="4">
    <source>
        <dbReference type="ARBA" id="ARBA00022475"/>
    </source>
</evidence>
<dbReference type="Pfam" id="PF08352">
    <property type="entry name" value="oligo_HPY"/>
    <property type="match status" value="1"/>
</dbReference>
<sequence length="314" mass="33086">MAGPAEPQAAHGADVVNLEIDRLSVRFALTGATVEAVNDVSLRIRPGECVALVGESGCGKTVLASALLGFLPGNAETRGTAKLGDTDLIAATDHELATKIRGRQIGLIPQSPASHLTPVRTARSQLEEAARVLGGDAVAAAERAGLEPEHLDRYPHELSGGMAQRVANALALVGNPWLLIADEPTTGLDRDLVDGLLDEFRRLVDDGHAVLLITHDLAAAHRIADRIAVMYAGRIVEIGPAHEVLDNSRHPYSRGLANALPDRAFTPVPGQPPLLTDLPAGCAFAPRCDQATPICEERPVLTDDPHAVACHLPC</sequence>
<protein>
    <recommendedName>
        <fullName evidence="14">Nickel import system ATP-binding protein NikD</fullName>
        <ecNumber evidence="13">7.2.2.11</ecNumber>
    </recommendedName>
</protein>
<comment type="subunit">
    <text evidence="12">The complex is composed of two ATP-binding proteins (NikD and NikE), two transmembrane proteins (NikB and NikC) and a solute-binding protein (NikA).</text>
</comment>
<dbReference type="NCBIfam" id="TIGR01727">
    <property type="entry name" value="oligo_HPY"/>
    <property type="match status" value="1"/>
</dbReference>
<gene>
    <name evidence="17" type="ORF">G7043_36625</name>
</gene>
<keyword evidence="6" id="KW-0547">Nucleotide-binding</keyword>
<reference evidence="17 18" key="1">
    <citation type="submission" date="2020-03" db="EMBL/GenBank/DDBJ databases">
        <title>Isolation and identification of active actinomycetes.</title>
        <authorList>
            <person name="Sun X."/>
        </authorList>
    </citation>
    <scope>NUCLEOTIDE SEQUENCE [LARGE SCALE GENOMIC DNA]</scope>
    <source>
        <strain evidence="17 18">NEAU-D13</strain>
    </source>
</reference>
<organism evidence="17 18">
    <name type="scientific">Lentzea alba</name>
    <dbReference type="NCBI Taxonomy" id="2714351"/>
    <lineage>
        <taxon>Bacteria</taxon>
        <taxon>Bacillati</taxon>
        <taxon>Actinomycetota</taxon>
        <taxon>Actinomycetes</taxon>
        <taxon>Pseudonocardiales</taxon>
        <taxon>Pseudonocardiaceae</taxon>
        <taxon>Lentzea</taxon>
    </lineage>
</organism>
<evidence type="ECO:0000256" key="15">
    <source>
        <dbReference type="ARBA" id="ARBA00048610"/>
    </source>
</evidence>
<keyword evidence="10" id="KW-0921">Nickel transport</keyword>
<keyword evidence="9" id="KW-0406">Ion transport</keyword>
<evidence type="ECO:0000256" key="2">
    <source>
        <dbReference type="ARBA" id="ARBA00005417"/>
    </source>
</evidence>
<dbReference type="PANTHER" id="PTHR43297">
    <property type="entry name" value="OLIGOPEPTIDE TRANSPORT ATP-BINDING PROTEIN APPD"/>
    <property type="match status" value="1"/>
</dbReference>